<accession>A0ABP2F5A6</accession>
<dbReference type="GeneID" id="69029096"/>
<sequence length="133" mass="15440">MIFHRPEIQAESDFQVHSDEVWREASNKKAHTKWDVSKKPIEPRHRLLVLFRRRSERSNGLAQWKLEGEKQAHEPLEPLSLIRPHMATSVSLMGNPCSKNNHCRSARLAIRVGSNKSTLLKLALQHGYTIEWE</sequence>
<evidence type="ECO:0000313" key="2">
    <source>
        <dbReference type="Proteomes" id="UP000002039"/>
    </source>
</evidence>
<dbReference type="RefSeq" id="XP_045278600.1">
    <property type="nucleotide sequence ID" value="XM_045423140.1"/>
</dbReference>
<organism evidence="1 2">
    <name type="scientific">Ajellomyces dermatitidis (strain ER-3 / ATCC MYA-2586)</name>
    <name type="common">Blastomyces dermatitidis</name>
    <dbReference type="NCBI Taxonomy" id="559297"/>
    <lineage>
        <taxon>Eukaryota</taxon>
        <taxon>Fungi</taxon>
        <taxon>Dikarya</taxon>
        <taxon>Ascomycota</taxon>
        <taxon>Pezizomycotina</taxon>
        <taxon>Eurotiomycetes</taxon>
        <taxon>Eurotiomycetidae</taxon>
        <taxon>Onygenales</taxon>
        <taxon>Ajellomycetaceae</taxon>
        <taxon>Blastomyces</taxon>
    </lineage>
</organism>
<keyword evidence="2" id="KW-1185">Reference proteome</keyword>
<protein>
    <submittedName>
        <fullName evidence="1">Uncharacterized protein</fullName>
    </submittedName>
</protein>
<reference evidence="2" key="1">
    <citation type="journal article" date="2015" name="PLoS Genet.">
        <title>The dynamic genome and transcriptome of the human fungal pathogen Blastomyces and close relative Emmonsia.</title>
        <authorList>
            <person name="Munoz J.F."/>
            <person name="Gauthier G.M."/>
            <person name="Desjardins C.A."/>
            <person name="Gallo J.E."/>
            <person name="Holder J."/>
            <person name="Sullivan T.D."/>
            <person name="Marty A.J."/>
            <person name="Carmen J.C."/>
            <person name="Chen Z."/>
            <person name="Ding L."/>
            <person name="Gujja S."/>
            <person name="Magrini V."/>
            <person name="Misas E."/>
            <person name="Mitreva M."/>
            <person name="Priest M."/>
            <person name="Saif S."/>
            <person name="Whiston E.A."/>
            <person name="Young S."/>
            <person name="Zeng Q."/>
            <person name="Goldman W.E."/>
            <person name="Mardis E.R."/>
            <person name="Taylor J.W."/>
            <person name="McEwen J.G."/>
            <person name="Clay O.K."/>
            <person name="Klein B.S."/>
            <person name="Cuomo C.A."/>
        </authorList>
    </citation>
    <scope>NUCLEOTIDE SEQUENCE [LARGE SCALE GENOMIC DNA]</scope>
    <source>
        <strain evidence="2">ER-3 / ATCC MYA-2586</strain>
    </source>
</reference>
<evidence type="ECO:0000313" key="1">
    <source>
        <dbReference type="EMBL" id="EEQ92223.1"/>
    </source>
</evidence>
<dbReference type="EMBL" id="EQ999980">
    <property type="protein sequence ID" value="EEQ92223.1"/>
    <property type="molecule type" value="Genomic_DNA"/>
</dbReference>
<name>A0ABP2F5A6_AJEDR</name>
<gene>
    <name evidence="1" type="ORF">BDCG_07343</name>
</gene>
<dbReference type="Proteomes" id="UP000002039">
    <property type="component" value="Unassembled WGS sequence"/>
</dbReference>
<proteinExistence type="predicted"/>